<dbReference type="InterPro" id="IPR006566">
    <property type="entry name" value="FBD"/>
</dbReference>
<proteinExistence type="predicted"/>
<dbReference type="Gramene" id="TraesCAD_scaffold_072789_01G000300.1">
    <property type="protein sequence ID" value="TraesCAD_scaffold_072789_01G000300.1"/>
    <property type="gene ID" value="TraesCAD_scaffold_072789_01G000300"/>
</dbReference>
<reference evidence="5" key="2">
    <citation type="submission" date="2018-10" db="UniProtKB">
        <authorList>
            <consortium name="EnsemblPlants"/>
        </authorList>
    </citation>
    <scope>IDENTIFICATION</scope>
</reference>
<dbReference type="Gene3D" id="3.80.10.10">
    <property type="entry name" value="Ribonuclease Inhibitor"/>
    <property type="match status" value="1"/>
</dbReference>
<reference evidence="5" key="1">
    <citation type="submission" date="2018-08" db="EMBL/GenBank/DDBJ databases">
        <authorList>
            <person name="Rossello M."/>
        </authorList>
    </citation>
    <scope>NUCLEOTIDE SEQUENCE [LARGE SCALE GENOMIC DNA]</scope>
    <source>
        <strain evidence="5">cv. Chinese Spring</strain>
    </source>
</reference>
<dbReference type="Proteomes" id="UP000019116">
    <property type="component" value="Chromosome 6B"/>
</dbReference>
<dbReference type="Gramene" id="TraesLAC6B03G03403580.1">
    <property type="protein sequence ID" value="TraesLAC6B03G03403580.1"/>
    <property type="gene ID" value="TraesLAC6B03G03403580"/>
</dbReference>
<dbReference type="Gramene" id="TraesSYM6B03G03391710.1">
    <property type="protein sequence ID" value="TraesSYM6B03G03391710.1"/>
    <property type="gene ID" value="TraesSYM6B03G03391710"/>
</dbReference>
<dbReference type="InterPro" id="IPR055302">
    <property type="entry name" value="F-box_dom-containing"/>
</dbReference>
<dbReference type="Gramene" id="TraesJUL6B03G03476160.1">
    <property type="protein sequence ID" value="TraesJUL6B03G03476160.1"/>
    <property type="gene ID" value="TraesJUL6B03G03476160"/>
</dbReference>
<dbReference type="Gramene" id="TraesSTA6B03G03440560.1">
    <property type="protein sequence ID" value="TraesSTA6B03G03440560.1"/>
    <property type="gene ID" value="TraesSTA6B03G03440560"/>
</dbReference>
<evidence type="ECO:0008006" key="7">
    <source>
        <dbReference type="Google" id="ProtNLM"/>
    </source>
</evidence>
<feature type="compositionally biased region" description="Low complexity" evidence="1">
    <location>
        <begin position="1"/>
        <end position="13"/>
    </location>
</feature>
<dbReference type="SUPFAM" id="SSF81383">
    <property type="entry name" value="F-box domain"/>
    <property type="match status" value="1"/>
</dbReference>
<dbReference type="Gramene" id="TraesCLE_scaffold_122379_01G000100.1">
    <property type="protein sequence ID" value="TraesCLE_scaffold_122379_01G000100.1"/>
    <property type="gene ID" value="TraesCLE_scaffold_122379_01G000100"/>
</dbReference>
<dbReference type="Pfam" id="PF08387">
    <property type="entry name" value="FBD"/>
    <property type="match status" value="1"/>
</dbReference>
<dbReference type="InterPro" id="IPR032675">
    <property type="entry name" value="LRR_dom_sf"/>
</dbReference>
<evidence type="ECO:0000256" key="1">
    <source>
        <dbReference type="SAM" id="MobiDB-lite"/>
    </source>
</evidence>
<dbReference type="Gramene" id="TraesCS6B02G088400.1">
    <property type="protein sequence ID" value="TraesCS6B02G088400.1"/>
    <property type="gene ID" value="TraesCS6B02G088400"/>
</dbReference>
<dbReference type="CDD" id="cd22160">
    <property type="entry name" value="F-box_AtFBL13-like"/>
    <property type="match status" value="1"/>
</dbReference>
<evidence type="ECO:0000313" key="6">
    <source>
        <dbReference type="Proteomes" id="UP000019116"/>
    </source>
</evidence>
<dbReference type="PANTHER" id="PTHR32141">
    <property type="match status" value="1"/>
</dbReference>
<dbReference type="AlphaFoldDB" id="A0A3B6PI13"/>
<dbReference type="EnsemblPlants" id="TraesCS6B02G088400.1">
    <property type="protein sequence ID" value="TraesCS6B02G088400.1"/>
    <property type="gene ID" value="TraesCS6B02G088400"/>
</dbReference>
<evidence type="ECO:0000259" key="4">
    <source>
        <dbReference type="Pfam" id="PF24758"/>
    </source>
</evidence>
<dbReference type="PANTHER" id="PTHR32141:SF145">
    <property type="entry name" value="F-BOX DOMAIN-CONTAINING PROTEIN"/>
    <property type="match status" value="1"/>
</dbReference>
<dbReference type="Gramene" id="TraesARI6B03G03407330.1">
    <property type="protein sequence ID" value="TraesARI6B03G03407330.1"/>
    <property type="gene ID" value="TraesARI6B03G03407330"/>
</dbReference>
<feature type="domain" description="F-box/LRR-repeat protein 15/At3g58940/PEG3-like LRR" evidence="4">
    <location>
        <begin position="128"/>
        <end position="216"/>
    </location>
</feature>
<dbReference type="InterPro" id="IPR036047">
    <property type="entry name" value="F-box-like_dom_sf"/>
</dbReference>
<feature type="region of interest" description="Disordered" evidence="1">
    <location>
        <begin position="1"/>
        <end position="37"/>
    </location>
</feature>
<feature type="domain" description="F-box" evidence="2">
    <location>
        <begin position="39"/>
        <end position="79"/>
    </location>
</feature>
<feature type="domain" description="FBD" evidence="3">
    <location>
        <begin position="315"/>
        <end position="354"/>
    </location>
</feature>
<dbReference type="Gramene" id="TraesROB_scaffold_120173_01G000100.1">
    <property type="protein sequence ID" value="TraesROB_scaffold_120173_01G000100.1"/>
    <property type="gene ID" value="TraesROB_scaffold_120173_01G000100"/>
</dbReference>
<evidence type="ECO:0000259" key="3">
    <source>
        <dbReference type="Pfam" id="PF08387"/>
    </source>
</evidence>
<dbReference type="Gramene" id="TraesCS6B03G0208600.1">
    <property type="protein sequence ID" value="TraesCS6B03G0208600.1.CDS"/>
    <property type="gene ID" value="TraesCS6B03G0208600"/>
</dbReference>
<accession>A0A3B6PI13</accession>
<keyword evidence="6" id="KW-1185">Reference proteome</keyword>
<dbReference type="InterPro" id="IPR001810">
    <property type="entry name" value="F-box_dom"/>
</dbReference>
<dbReference type="Pfam" id="PF00646">
    <property type="entry name" value="F-box"/>
    <property type="match status" value="1"/>
</dbReference>
<dbReference type="Pfam" id="PF24758">
    <property type="entry name" value="LRR_At5g56370"/>
    <property type="match status" value="2"/>
</dbReference>
<sequence>MEMKEAAAAAAAAGPDPNARESHGAARSGDCDEADSDLISRLPDDALGTIVSLLPTKDGGRTQALSRRWRHLWRSAPLNIEVRSPASPQHPSSVPPSAVPNIISQHPGPARRFSFRCRGAGDLYAQTERWFASRALANLQELDIGYEYPSARISHPLSQSAFRSASTLLVAKIKDCSFPDAVSRSMNFPLLNQLTLDCVSISGDAFHGLLSGCHALGWRAYPCSKFMLLVASMAPKLEIFGPFSPDLCQLPVFQGMGPVSSANSISTVKVLALGCHSYRLNAVLDILRWFPCLGKLYVTFGMQKQNLPHYDRPHPMECLQTHLKEVVLKYFNGYEQHIDFARFFVLNAKVVNKIEFHVREDHYSNEFVARQHTLFEAENRASPDAQFEFRKTCGSIDYHVSKHIHDLSVADPFADRVDA</sequence>
<evidence type="ECO:0000313" key="5">
    <source>
        <dbReference type="EnsemblPlants" id="TraesCS6B02G088400.1"/>
    </source>
</evidence>
<dbReference type="InterPro" id="IPR055411">
    <property type="entry name" value="LRR_FXL15/At3g58940/PEG3-like"/>
</dbReference>
<dbReference type="STRING" id="4565.A0A3B6PI13"/>
<protein>
    <recommendedName>
        <fullName evidence="7">FBD domain-containing protein</fullName>
    </recommendedName>
</protein>
<name>A0A3B6PI13_WHEAT</name>
<dbReference type="Gramene" id="TraesLDM6B03G03453430.1">
    <property type="protein sequence ID" value="TraesLDM6B03G03453430.1"/>
    <property type="gene ID" value="TraesLDM6B03G03453430"/>
</dbReference>
<organism evidence="5">
    <name type="scientific">Triticum aestivum</name>
    <name type="common">Wheat</name>
    <dbReference type="NCBI Taxonomy" id="4565"/>
    <lineage>
        <taxon>Eukaryota</taxon>
        <taxon>Viridiplantae</taxon>
        <taxon>Streptophyta</taxon>
        <taxon>Embryophyta</taxon>
        <taxon>Tracheophyta</taxon>
        <taxon>Spermatophyta</taxon>
        <taxon>Magnoliopsida</taxon>
        <taxon>Liliopsida</taxon>
        <taxon>Poales</taxon>
        <taxon>Poaceae</taxon>
        <taxon>BOP clade</taxon>
        <taxon>Pooideae</taxon>
        <taxon>Triticodae</taxon>
        <taxon>Triticeae</taxon>
        <taxon>Triticinae</taxon>
        <taxon>Triticum</taxon>
    </lineage>
</organism>
<feature type="domain" description="F-box/LRR-repeat protein 15/At3g58940/PEG3-like LRR" evidence="4">
    <location>
        <begin position="232"/>
        <end position="298"/>
    </location>
</feature>
<evidence type="ECO:0000259" key="2">
    <source>
        <dbReference type="Pfam" id="PF00646"/>
    </source>
</evidence>
<dbReference type="InterPro" id="IPR053781">
    <property type="entry name" value="F-box_AtFBL13-like"/>
</dbReference>